<comment type="function">
    <text evidence="8">Also involved in hydrogenase metallocenter assembly, probably by participating in the nickel insertion step. This function in hydrogenase biosynthesis requires chaperone activity and the presence of the metal-binding domain, but not PPIase activity.</text>
</comment>
<dbReference type="Pfam" id="PF00254">
    <property type="entry name" value="FKBP_C"/>
    <property type="match status" value="1"/>
</dbReference>
<name>A0A177E8V1_9BACT</name>
<evidence type="ECO:0000256" key="3">
    <source>
        <dbReference type="ARBA" id="ARBA00006577"/>
    </source>
</evidence>
<dbReference type="Proteomes" id="UP000076964">
    <property type="component" value="Unassembled WGS sequence"/>
</dbReference>
<dbReference type="AlphaFoldDB" id="A0A177E8V1"/>
<evidence type="ECO:0000256" key="5">
    <source>
        <dbReference type="ARBA" id="ARBA00023110"/>
    </source>
</evidence>
<dbReference type="PANTHER" id="PTHR47861:SF3">
    <property type="entry name" value="FKBP-TYPE PEPTIDYL-PROLYL CIS-TRANS ISOMERASE SLYD"/>
    <property type="match status" value="1"/>
</dbReference>
<comment type="similarity">
    <text evidence="3 10">Belongs to the FKBP-type PPIase family.</text>
</comment>
<feature type="domain" description="PPIase FKBP-type" evidence="11">
    <location>
        <begin position="9"/>
        <end position="113"/>
    </location>
</feature>
<dbReference type="GO" id="GO:0003755">
    <property type="term" value="F:peptidyl-prolyl cis-trans isomerase activity"/>
    <property type="evidence" value="ECO:0007669"/>
    <property type="project" value="UniProtKB-UniRule"/>
</dbReference>
<evidence type="ECO:0000259" key="11">
    <source>
        <dbReference type="PROSITE" id="PS50059"/>
    </source>
</evidence>
<dbReference type="STRING" id="1795632.TH606_02050"/>
<evidence type="ECO:0000256" key="10">
    <source>
        <dbReference type="RuleBase" id="RU003915"/>
    </source>
</evidence>
<comment type="caution">
    <text evidence="12">The sequence shown here is derived from an EMBL/GenBank/DDBJ whole genome shotgun (WGS) entry which is preliminary data.</text>
</comment>
<reference evidence="12 13" key="1">
    <citation type="submission" date="2016-02" db="EMBL/GenBank/DDBJ databases">
        <title>Draft genome sequence of Thermodesulfatator sp. S606.</title>
        <authorList>
            <person name="Lai Q."/>
            <person name="Cao J."/>
            <person name="Dupont S."/>
            <person name="Shao Z."/>
            <person name="Jebbar M."/>
            <person name="Alain K."/>
        </authorList>
    </citation>
    <scope>NUCLEOTIDE SEQUENCE [LARGE SCALE GENOMIC DNA]</scope>
    <source>
        <strain evidence="12 13">S606</strain>
    </source>
</reference>
<keyword evidence="4" id="KW-0963">Cytoplasm</keyword>
<dbReference type="InterPro" id="IPR001179">
    <property type="entry name" value="PPIase_FKBP_dom"/>
</dbReference>
<organism evidence="12 13">
    <name type="scientific">Thermodesulfatator autotrophicus</name>
    <dbReference type="NCBI Taxonomy" id="1795632"/>
    <lineage>
        <taxon>Bacteria</taxon>
        <taxon>Pseudomonadati</taxon>
        <taxon>Thermodesulfobacteriota</taxon>
        <taxon>Thermodesulfobacteria</taxon>
        <taxon>Thermodesulfobacteriales</taxon>
        <taxon>Thermodesulfatatoraceae</taxon>
        <taxon>Thermodesulfatator</taxon>
    </lineage>
</organism>
<evidence type="ECO:0000313" key="13">
    <source>
        <dbReference type="Proteomes" id="UP000076964"/>
    </source>
</evidence>
<dbReference type="PROSITE" id="PS50059">
    <property type="entry name" value="FKBP_PPIASE"/>
    <property type="match status" value="1"/>
</dbReference>
<dbReference type="EMBL" id="LSFI01000006">
    <property type="protein sequence ID" value="OAG28383.1"/>
    <property type="molecule type" value="Genomic_DNA"/>
</dbReference>
<keyword evidence="5 9" id="KW-0697">Rotamase</keyword>
<evidence type="ECO:0000256" key="2">
    <source>
        <dbReference type="ARBA" id="ARBA00004496"/>
    </source>
</evidence>
<dbReference type="Gene3D" id="3.10.50.40">
    <property type="match status" value="1"/>
</dbReference>
<evidence type="ECO:0000256" key="7">
    <source>
        <dbReference type="ARBA" id="ARBA00023235"/>
    </source>
</evidence>
<evidence type="ECO:0000256" key="6">
    <source>
        <dbReference type="ARBA" id="ARBA00023186"/>
    </source>
</evidence>
<evidence type="ECO:0000256" key="8">
    <source>
        <dbReference type="ARBA" id="ARBA00037071"/>
    </source>
</evidence>
<dbReference type="GO" id="GO:0042026">
    <property type="term" value="P:protein refolding"/>
    <property type="evidence" value="ECO:0007669"/>
    <property type="project" value="UniProtKB-ARBA"/>
</dbReference>
<keyword evidence="6" id="KW-0143">Chaperone</keyword>
<sequence>MEDKTVAPNKVITLSYQLEIEGKETPAWFARPMRVSFLLGRDPLMPIIEQAIVGAKEGEEITVTIPPEQAYGPYDKNLVQEISLDQLKNPDQVKEGEYYQEVTPTGRQLMFLVLAKKDGKVVADFNHPAAGHNVIMKIKIDEVREATAMDFAACDMRNCGSG</sequence>
<comment type="subcellular location">
    <subcellularLocation>
        <location evidence="2">Cytoplasm</location>
    </subcellularLocation>
</comment>
<evidence type="ECO:0000256" key="4">
    <source>
        <dbReference type="ARBA" id="ARBA00022490"/>
    </source>
</evidence>
<gene>
    <name evidence="12" type="ORF">TH606_02050</name>
</gene>
<protein>
    <recommendedName>
        <fullName evidence="10">Peptidyl-prolyl cis-trans isomerase</fullName>
        <ecNumber evidence="10">5.2.1.8</ecNumber>
    </recommendedName>
</protein>
<dbReference type="OrthoDB" id="9808891at2"/>
<evidence type="ECO:0000256" key="1">
    <source>
        <dbReference type="ARBA" id="ARBA00000971"/>
    </source>
</evidence>
<dbReference type="RefSeq" id="WP_068541033.1">
    <property type="nucleotide sequence ID" value="NZ_LSFI01000006.1"/>
</dbReference>
<keyword evidence="7 9" id="KW-0413">Isomerase</keyword>
<accession>A0A177E8V1</accession>
<evidence type="ECO:0000256" key="9">
    <source>
        <dbReference type="PROSITE-ProRule" id="PRU00277"/>
    </source>
</evidence>
<dbReference type="PANTHER" id="PTHR47861">
    <property type="entry name" value="FKBP-TYPE PEPTIDYL-PROLYL CIS-TRANS ISOMERASE SLYD"/>
    <property type="match status" value="1"/>
</dbReference>
<keyword evidence="13" id="KW-1185">Reference proteome</keyword>
<dbReference type="SUPFAM" id="SSF54534">
    <property type="entry name" value="FKBP-like"/>
    <property type="match status" value="1"/>
</dbReference>
<dbReference type="InterPro" id="IPR046357">
    <property type="entry name" value="PPIase_dom_sf"/>
</dbReference>
<comment type="catalytic activity">
    <reaction evidence="1 9 10">
        <text>[protein]-peptidylproline (omega=180) = [protein]-peptidylproline (omega=0)</text>
        <dbReference type="Rhea" id="RHEA:16237"/>
        <dbReference type="Rhea" id="RHEA-COMP:10747"/>
        <dbReference type="Rhea" id="RHEA-COMP:10748"/>
        <dbReference type="ChEBI" id="CHEBI:83833"/>
        <dbReference type="ChEBI" id="CHEBI:83834"/>
        <dbReference type="EC" id="5.2.1.8"/>
    </reaction>
</comment>
<evidence type="ECO:0000313" key="12">
    <source>
        <dbReference type="EMBL" id="OAG28383.1"/>
    </source>
</evidence>
<proteinExistence type="inferred from homology"/>
<dbReference type="EC" id="5.2.1.8" evidence="10"/>
<dbReference type="GO" id="GO:0005737">
    <property type="term" value="C:cytoplasm"/>
    <property type="evidence" value="ECO:0007669"/>
    <property type="project" value="UniProtKB-SubCell"/>
</dbReference>